<keyword evidence="2" id="KW-1185">Reference proteome</keyword>
<reference evidence="1 2" key="2">
    <citation type="journal article" date="2010" name="Nucleic Acids Res.">
        <title>BeetleBase in 2010: revisions to provide comprehensive genomic information for Tribolium castaneum.</title>
        <authorList>
            <person name="Kim H.S."/>
            <person name="Murphy T."/>
            <person name="Xia J."/>
            <person name="Caragea D."/>
            <person name="Park Y."/>
            <person name="Beeman R.W."/>
            <person name="Lorenzen M.D."/>
            <person name="Butcher S."/>
            <person name="Manak J.R."/>
            <person name="Brown S.J."/>
        </authorList>
    </citation>
    <scope>GENOME REANNOTATION</scope>
    <source>
        <strain evidence="1 2">Georgia GA2</strain>
    </source>
</reference>
<gene>
    <name evidence="1" type="primary">AUGUSTUS-3.0.2_34724</name>
    <name evidence="1" type="ORF">TcasGA2_TC034724</name>
</gene>
<dbReference type="AlphaFoldDB" id="A0A139WGI5"/>
<evidence type="ECO:0000313" key="1">
    <source>
        <dbReference type="EMBL" id="KYB27016.1"/>
    </source>
</evidence>
<sequence>MRKFIIHLVCLGKAKINERTVCKQKRCMQRLVLCRDMLRIF</sequence>
<protein>
    <submittedName>
        <fullName evidence="1">Uncharacterized protein</fullName>
    </submittedName>
</protein>
<proteinExistence type="predicted"/>
<evidence type="ECO:0000313" key="2">
    <source>
        <dbReference type="Proteomes" id="UP000007266"/>
    </source>
</evidence>
<dbReference type="EMBL" id="KQ971345">
    <property type="protein sequence ID" value="KYB27016.1"/>
    <property type="molecule type" value="Genomic_DNA"/>
</dbReference>
<dbReference type="Proteomes" id="UP000007266">
    <property type="component" value="Linkage group 6"/>
</dbReference>
<reference evidence="1 2" key="1">
    <citation type="journal article" date="2008" name="Nature">
        <title>The genome of the model beetle and pest Tribolium castaneum.</title>
        <authorList>
            <consortium name="Tribolium Genome Sequencing Consortium"/>
            <person name="Richards S."/>
            <person name="Gibbs R.A."/>
            <person name="Weinstock G.M."/>
            <person name="Brown S.J."/>
            <person name="Denell R."/>
            <person name="Beeman R.W."/>
            <person name="Gibbs R."/>
            <person name="Beeman R.W."/>
            <person name="Brown S.J."/>
            <person name="Bucher G."/>
            <person name="Friedrich M."/>
            <person name="Grimmelikhuijzen C.J."/>
            <person name="Klingler M."/>
            <person name="Lorenzen M."/>
            <person name="Richards S."/>
            <person name="Roth S."/>
            <person name="Schroder R."/>
            <person name="Tautz D."/>
            <person name="Zdobnov E.M."/>
            <person name="Muzny D."/>
            <person name="Gibbs R.A."/>
            <person name="Weinstock G.M."/>
            <person name="Attaway T."/>
            <person name="Bell S."/>
            <person name="Buhay C.J."/>
            <person name="Chandrabose M.N."/>
            <person name="Chavez D."/>
            <person name="Clerk-Blankenburg K.P."/>
            <person name="Cree A."/>
            <person name="Dao M."/>
            <person name="Davis C."/>
            <person name="Chacko J."/>
            <person name="Dinh H."/>
            <person name="Dugan-Rocha S."/>
            <person name="Fowler G."/>
            <person name="Garner T.T."/>
            <person name="Garnes J."/>
            <person name="Gnirke A."/>
            <person name="Hawes A."/>
            <person name="Hernandez J."/>
            <person name="Hines S."/>
            <person name="Holder M."/>
            <person name="Hume J."/>
            <person name="Jhangiani S.N."/>
            <person name="Joshi V."/>
            <person name="Khan Z.M."/>
            <person name="Jackson L."/>
            <person name="Kovar C."/>
            <person name="Kowis A."/>
            <person name="Lee S."/>
            <person name="Lewis L.R."/>
            <person name="Margolis J."/>
            <person name="Morgan M."/>
            <person name="Nazareth L.V."/>
            <person name="Nguyen N."/>
            <person name="Okwuonu G."/>
            <person name="Parker D."/>
            <person name="Richards S."/>
            <person name="Ruiz S.J."/>
            <person name="Santibanez J."/>
            <person name="Savard J."/>
            <person name="Scherer S.E."/>
            <person name="Schneider B."/>
            <person name="Sodergren E."/>
            <person name="Tautz D."/>
            <person name="Vattahil S."/>
            <person name="Villasana D."/>
            <person name="White C.S."/>
            <person name="Wright R."/>
            <person name="Park Y."/>
            <person name="Beeman R.W."/>
            <person name="Lord J."/>
            <person name="Oppert B."/>
            <person name="Lorenzen M."/>
            <person name="Brown S."/>
            <person name="Wang L."/>
            <person name="Savard J."/>
            <person name="Tautz D."/>
            <person name="Richards S."/>
            <person name="Weinstock G."/>
            <person name="Gibbs R.A."/>
            <person name="Liu Y."/>
            <person name="Worley K."/>
            <person name="Weinstock G."/>
            <person name="Elsik C.G."/>
            <person name="Reese J.T."/>
            <person name="Elhaik E."/>
            <person name="Landan G."/>
            <person name="Graur D."/>
            <person name="Arensburger P."/>
            <person name="Atkinson P."/>
            <person name="Beeman R.W."/>
            <person name="Beidler J."/>
            <person name="Brown S.J."/>
            <person name="Demuth J.P."/>
            <person name="Drury D.W."/>
            <person name="Du Y.Z."/>
            <person name="Fujiwara H."/>
            <person name="Lorenzen M."/>
            <person name="Maselli V."/>
            <person name="Osanai M."/>
            <person name="Park Y."/>
            <person name="Robertson H.M."/>
            <person name="Tu Z."/>
            <person name="Wang J.J."/>
            <person name="Wang S."/>
            <person name="Richards S."/>
            <person name="Song H."/>
            <person name="Zhang L."/>
            <person name="Sodergren E."/>
            <person name="Werner D."/>
            <person name="Stanke M."/>
            <person name="Morgenstern B."/>
            <person name="Solovyev V."/>
            <person name="Kosarev P."/>
            <person name="Brown G."/>
            <person name="Chen H.C."/>
            <person name="Ermolaeva O."/>
            <person name="Hlavina W."/>
            <person name="Kapustin Y."/>
            <person name="Kiryutin B."/>
            <person name="Kitts P."/>
            <person name="Maglott D."/>
            <person name="Pruitt K."/>
            <person name="Sapojnikov V."/>
            <person name="Souvorov A."/>
            <person name="Mackey A.J."/>
            <person name="Waterhouse R.M."/>
            <person name="Wyder S."/>
            <person name="Zdobnov E.M."/>
            <person name="Zdobnov E.M."/>
            <person name="Wyder S."/>
            <person name="Kriventseva E.V."/>
            <person name="Kadowaki T."/>
            <person name="Bork P."/>
            <person name="Aranda M."/>
            <person name="Bao R."/>
            <person name="Beermann A."/>
            <person name="Berns N."/>
            <person name="Bolognesi R."/>
            <person name="Bonneton F."/>
            <person name="Bopp D."/>
            <person name="Brown S.J."/>
            <person name="Bucher G."/>
            <person name="Butts T."/>
            <person name="Chaumot A."/>
            <person name="Denell R.E."/>
            <person name="Ferrier D.E."/>
            <person name="Friedrich M."/>
            <person name="Gordon C.M."/>
            <person name="Jindra M."/>
            <person name="Klingler M."/>
            <person name="Lan Q."/>
            <person name="Lattorff H.M."/>
            <person name="Laudet V."/>
            <person name="von Levetsow C."/>
            <person name="Liu Z."/>
            <person name="Lutz R."/>
            <person name="Lynch J.A."/>
            <person name="da Fonseca R.N."/>
            <person name="Posnien N."/>
            <person name="Reuter R."/>
            <person name="Roth S."/>
            <person name="Savard J."/>
            <person name="Schinko J.B."/>
            <person name="Schmitt C."/>
            <person name="Schoppmeier M."/>
            <person name="Schroder R."/>
            <person name="Shippy T.D."/>
            <person name="Simonnet F."/>
            <person name="Marques-Souza H."/>
            <person name="Tautz D."/>
            <person name="Tomoyasu Y."/>
            <person name="Trauner J."/>
            <person name="Van der Zee M."/>
            <person name="Vervoort M."/>
            <person name="Wittkopp N."/>
            <person name="Wimmer E.A."/>
            <person name="Yang X."/>
            <person name="Jones A.K."/>
            <person name="Sattelle D.B."/>
            <person name="Ebert P.R."/>
            <person name="Nelson D."/>
            <person name="Scott J.G."/>
            <person name="Beeman R.W."/>
            <person name="Muthukrishnan S."/>
            <person name="Kramer K.J."/>
            <person name="Arakane Y."/>
            <person name="Beeman R.W."/>
            <person name="Zhu Q."/>
            <person name="Hogenkamp D."/>
            <person name="Dixit R."/>
            <person name="Oppert B."/>
            <person name="Jiang H."/>
            <person name="Zou Z."/>
            <person name="Marshall J."/>
            <person name="Elpidina E."/>
            <person name="Vinokurov K."/>
            <person name="Oppert C."/>
            <person name="Zou Z."/>
            <person name="Evans J."/>
            <person name="Lu Z."/>
            <person name="Zhao P."/>
            <person name="Sumathipala N."/>
            <person name="Altincicek B."/>
            <person name="Vilcinskas A."/>
            <person name="Williams M."/>
            <person name="Hultmark D."/>
            <person name="Hetru C."/>
            <person name="Jiang H."/>
            <person name="Grimmelikhuijzen C.J."/>
            <person name="Hauser F."/>
            <person name="Cazzamali G."/>
            <person name="Williamson M."/>
            <person name="Park Y."/>
            <person name="Li B."/>
            <person name="Tanaka Y."/>
            <person name="Predel R."/>
            <person name="Neupert S."/>
            <person name="Schachtner J."/>
            <person name="Verleyen P."/>
            <person name="Raible F."/>
            <person name="Bork P."/>
            <person name="Friedrich M."/>
            <person name="Walden K.K."/>
            <person name="Robertson H.M."/>
            <person name="Angeli S."/>
            <person name="Foret S."/>
            <person name="Bucher G."/>
            <person name="Schuetz S."/>
            <person name="Maleszka R."/>
            <person name="Wimmer E.A."/>
            <person name="Beeman R.W."/>
            <person name="Lorenzen M."/>
            <person name="Tomoyasu Y."/>
            <person name="Miller S.C."/>
            <person name="Grossmann D."/>
            <person name="Bucher G."/>
        </authorList>
    </citation>
    <scope>NUCLEOTIDE SEQUENCE [LARGE SCALE GENOMIC DNA]</scope>
    <source>
        <strain evidence="1 2">Georgia GA2</strain>
    </source>
</reference>
<name>A0A139WGI5_TRICA</name>
<accession>A0A139WGI5</accession>
<organism evidence="1 2">
    <name type="scientific">Tribolium castaneum</name>
    <name type="common">Red flour beetle</name>
    <dbReference type="NCBI Taxonomy" id="7070"/>
    <lineage>
        <taxon>Eukaryota</taxon>
        <taxon>Metazoa</taxon>
        <taxon>Ecdysozoa</taxon>
        <taxon>Arthropoda</taxon>
        <taxon>Hexapoda</taxon>
        <taxon>Insecta</taxon>
        <taxon>Pterygota</taxon>
        <taxon>Neoptera</taxon>
        <taxon>Endopterygota</taxon>
        <taxon>Coleoptera</taxon>
        <taxon>Polyphaga</taxon>
        <taxon>Cucujiformia</taxon>
        <taxon>Tenebrionidae</taxon>
        <taxon>Tenebrionidae incertae sedis</taxon>
        <taxon>Tribolium</taxon>
    </lineage>
</organism>
<dbReference type="InParanoid" id="A0A139WGI5"/>